<accession>A0A382RXJ1</accession>
<dbReference type="EMBL" id="UINC01124798">
    <property type="protein sequence ID" value="SVD02190.1"/>
    <property type="molecule type" value="Genomic_DNA"/>
</dbReference>
<evidence type="ECO:0000313" key="1">
    <source>
        <dbReference type="EMBL" id="SVD02190.1"/>
    </source>
</evidence>
<sequence>MLGTNIHPDCRGLSVYARIVPLGRGGWMPLGCTVKRLHDTAVCSHPTSDTHDR</sequence>
<protein>
    <submittedName>
        <fullName evidence="1">Uncharacterized protein</fullName>
    </submittedName>
</protein>
<name>A0A382RXJ1_9ZZZZ</name>
<gene>
    <name evidence="1" type="ORF">METZ01_LOCUS355044</name>
</gene>
<proteinExistence type="predicted"/>
<organism evidence="1">
    <name type="scientific">marine metagenome</name>
    <dbReference type="NCBI Taxonomy" id="408172"/>
    <lineage>
        <taxon>unclassified sequences</taxon>
        <taxon>metagenomes</taxon>
        <taxon>ecological metagenomes</taxon>
    </lineage>
</organism>
<dbReference type="AlphaFoldDB" id="A0A382RXJ1"/>
<reference evidence="1" key="1">
    <citation type="submission" date="2018-05" db="EMBL/GenBank/DDBJ databases">
        <authorList>
            <person name="Lanie J.A."/>
            <person name="Ng W.-L."/>
            <person name="Kazmierczak K.M."/>
            <person name="Andrzejewski T.M."/>
            <person name="Davidsen T.M."/>
            <person name="Wayne K.J."/>
            <person name="Tettelin H."/>
            <person name="Glass J.I."/>
            <person name="Rusch D."/>
            <person name="Podicherti R."/>
            <person name="Tsui H.-C.T."/>
            <person name="Winkler M.E."/>
        </authorList>
    </citation>
    <scope>NUCLEOTIDE SEQUENCE</scope>
</reference>